<comment type="caution">
    <text evidence="2">The sequence shown here is derived from an EMBL/GenBank/DDBJ whole genome shotgun (WGS) entry which is preliminary data.</text>
</comment>
<dbReference type="EMBL" id="JBHTMB010000347">
    <property type="protein sequence ID" value="MFD1238206.1"/>
    <property type="molecule type" value="Genomic_DNA"/>
</dbReference>
<sequence length="327" mass="35959">MSVLTEFAAFQRDVVNADQAQVDLARERRDAFLTAFSAEDDVVETFCSGSLRRRTQLRPIHDVDLVIVYRQENHPDWGSPGTSSEDAMRHVQSRVTALLGQSSDSPLVRITRVSGRGRSVKCFIDTTDTSKTDAFTVDAMPVLRNECGTLLLPSQHDEAWSEADPEFLINEVRARQSEWSHFRQTVRLLKYWARQRASVPVKSLVVEVLALRHLPTDAGNVPEALRRFFTAAAATVSDGVEDPAGFCGPIQLDLDDLALRSALELAADHAEKALVATSLNDQDTAISHWREVLGPEFAPDFDGKSAGKAASATPVAARRPVRDAPQG</sequence>
<protein>
    <recommendedName>
        <fullName evidence="4">Nucleotidyltransferase</fullName>
    </recommendedName>
</protein>
<feature type="region of interest" description="Disordered" evidence="1">
    <location>
        <begin position="300"/>
        <end position="327"/>
    </location>
</feature>
<organism evidence="2 3">
    <name type="scientific">Pseudonocardia benzenivorans</name>
    <dbReference type="NCBI Taxonomy" id="228005"/>
    <lineage>
        <taxon>Bacteria</taxon>
        <taxon>Bacillati</taxon>
        <taxon>Actinomycetota</taxon>
        <taxon>Actinomycetes</taxon>
        <taxon>Pseudonocardiales</taxon>
        <taxon>Pseudonocardiaceae</taxon>
        <taxon>Pseudonocardia</taxon>
    </lineage>
</organism>
<evidence type="ECO:0008006" key="4">
    <source>
        <dbReference type="Google" id="ProtNLM"/>
    </source>
</evidence>
<keyword evidence="3" id="KW-1185">Reference proteome</keyword>
<dbReference type="RefSeq" id="WP_346093400.1">
    <property type="nucleotide sequence ID" value="NZ_BAABKS010000077.1"/>
</dbReference>
<evidence type="ECO:0000313" key="3">
    <source>
        <dbReference type="Proteomes" id="UP001597182"/>
    </source>
</evidence>
<reference evidence="3" key="1">
    <citation type="journal article" date="2019" name="Int. J. Syst. Evol. Microbiol.">
        <title>The Global Catalogue of Microorganisms (GCM) 10K type strain sequencing project: providing services to taxonomists for standard genome sequencing and annotation.</title>
        <authorList>
            <consortium name="The Broad Institute Genomics Platform"/>
            <consortium name="The Broad Institute Genome Sequencing Center for Infectious Disease"/>
            <person name="Wu L."/>
            <person name="Ma J."/>
        </authorList>
    </citation>
    <scope>NUCLEOTIDE SEQUENCE [LARGE SCALE GENOMIC DNA]</scope>
    <source>
        <strain evidence="3">CCUG 49018</strain>
    </source>
</reference>
<dbReference type="Proteomes" id="UP001597182">
    <property type="component" value="Unassembled WGS sequence"/>
</dbReference>
<evidence type="ECO:0000256" key="1">
    <source>
        <dbReference type="SAM" id="MobiDB-lite"/>
    </source>
</evidence>
<gene>
    <name evidence="2" type="ORF">ACFQ34_33435</name>
</gene>
<name>A0ABW3VU36_9PSEU</name>
<evidence type="ECO:0000313" key="2">
    <source>
        <dbReference type="EMBL" id="MFD1238206.1"/>
    </source>
</evidence>
<proteinExistence type="predicted"/>
<accession>A0ABW3VU36</accession>